<evidence type="ECO:0000256" key="3">
    <source>
        <dbReference type="ARBA" id="ARBA00022692"/>
    </source>
</evidence>
<dbReference type="GO" id="GO:0005794">
    <property type="term" value="C:Golgi apparatus"/>
    <property type="evidence" value="ECO:0007669"/>
    <property type="project" value="TreeGrafter"/>
</dbReference>
<dbReference type="GO" id="GO:0016413">
    <property type="term" value="F:O-acetyltransferase activity"/>
    <property type="evidence" value="ECO:0007669"/>
    <property type="project" value="InterPro"/>
</dbReference>
<dbReference type="Pfam" id="PF14416">
    <property type="entry name" value="PMR5N"/>
    <property type="match status" value="1"/>
</dbReference>
<feature type="domain" description="Trichome birefringence-like N-terminal" evidence="8">
    <location>
        <begin position="259"/>
        <end position="312"/>
    </location>
</feature>
<keyword evidence="4" id="KW-0735">Signal-anchor</keyword>
<keyword evidence="5" id="KW-1133">Transmembrane helix</keyword>
<accession>A0A8S0VLR8</accession>
<evidence type="ECO:0000256" key="6">
    <source>
        <dbReference type="ARBA" id="ARBA00023136"/>
    </source>
</evidence>
<dbReference type="PANTHER" id="PTHR32285">
    <property type="entry name" value="PROTEIN TRICHOME BIREFRINGENCE-LIKE 9-RELATED"/>
    <property type="match status" value="1"/>
</dbReference>
<dbReference type="Proteomes" id="UP000594638">
    <property type="component" value="Unassembled WGS sequence"/>
</dbReference>
<evidence type="ECO:0000313" key="10">
    <source>
        <dbReference type="Proteomes" id="UP000594638"/>
    </source>
</evidence>
<proteinExistence type="inferred from homology"/>
<evidence type="ECO:0000259" key="7">
    <source>
        <dbReference type="Pfam" id="PF13839"/>
    </source>
</evidence>
<dbReference type="InterPro" id="IPR025846">
    <property type="entry name" value="TBL_N"/>
</dbReference>
<dbReference type="PANTHER" id="PTHR32285:SF241">
    <property type="entry name" value="PROTEIN TRICHOME BIREFRINGENCE-LIKE 4"/>
    <property type="match status" value="1"/>
</dbReference>
<name>A0A8S0VLR8_OLEEU</name>
<dbReference type="EMBL" id="CACTIH010009486">
    <property type="protein sequence ID" value="CAA3031815.1"/>
    <property type="molecule type" value="Genomic_DNA"/>
</dbReference>
<dbReference type="GO" id="GO:0016020">
    <property type="term" value="C:membrane"/>
    <property type="evidence" value="ECO:0007669"/>
    <property type="project" value="UniProtKB-SubCell"/>
</dbReference>
<gene>
    <name evidence="9" type="ORF">OLEA9_A050711</name>
</gene>
<feature type="domain" description="Trichome birefringence-like C-terminal" evidence="7">
    <location>
        <begin position="313"/>
        <end position="594"/>
    </location>
</feature>
<dbReference type="InterPro" id="IPR026057">
    <property type="entry name" value="TBL_C"/>
</dbReference>
<dbReference type="Pfam" id="PF13839">
    <property type="entry name" value="PC-Esterase"/>
    <property type="match status" value="1"/>
</dbReference>
<evidence type="ECO:0000256" key="1">
    <source>
        <dbReference type="ARBA" id="ARBA00004167"/>
    </source>
</evidence>
<evidence type="ECO:0000256" key="4">
    <source>
        <dbReference type="ARBA" id="ARBA00022968"/>
    </source>
</evidence>
<sequence>MDSFKNLYKTLVQLSIDLTWPLSASRTRVLPLGYTLIQIKLIHYPQLLPLMPILVWKITEVVENYRSCTDSAAVSPVGTRLRVSRIAANAPLENEGSCIDSTAVSPVGTSLQESKSFGNGPSVLENPRSCTDSAVFSPVGIGTSLKDSRKFGNVPLVSENQRSCTNSPAVSPVGTIHQVSRNAGNAPSVLKIRRIRTNSAAVSPIGTSHRDSRNSGNALLVSEIRRVSRDSVALSPVGPSHQGTRSAEFFGDFDNTIASCDIFNGYWTMEEDFRPLYQRGSCPFVDDAFNCFKNGRPDSDYFKLSWKPHDCEIPRFDGITMLKMLRGKRMVFVGDSINRNMWEALVCALRESLDDKSKVFESSGPREFRSQGFYSFQFKDFECSIDFIRSPFLVQELKVTDKAGKNREALRLDMMQDSCNEYRDADIIIFNTGHWWTHQKTFKGNYYFQEGDHVYEKLEVTEAYKRALRRWAQWVDSNINISRTSVFFRGYSASHFKGGQWNSGGNCDGETRPITNDTFLSPYPWMTKVQESVISEMKSPVFYLNITKMTDYRKDGHPSIFRQPTSQRRPGMFQDCSRWCLPGVPDSWNELLYANMIKSHKFF</sequence>
<evidence type="ECO:0000256" key="2">
    <source>
        <dbReference type="ARBA" id="ARBA00007727"/>
    </source>
</evidence>
<comment type="similarity">
    <text evidence="2">Belongs to the PC-esterase family. TBL subfamily.</text>
</comment>
<evidence type="ECO:0000313" key="9">
    <source>
        <dbReference type="EMBL" id="CAA3031815.1"/>
    </source>
</evidence>
<comment type="subcellular location">
    <subcellularLocation>
        <location evidence="1">Membrane</location>
        <topology evidence="1">Single-pass membrane protein</topology>
    </subcellularLocation>
</comment>
<reference evidence="9 10" key="1">
    <citation type="submission" date="2019-12" db="EMBL/GenBank/DDBJ databases">
        <authorList>
            <person name="Alioto T."/>
            <person name="Alioto T."/>
            <person name="Gomez Garrido J."/>
        </authorList>
    </citation>
    <scope>NUCLEOTIDE SEQUENCE [LARGE SCALE GENOMIC DNA]</scope>
</reference>
<protein>
    <submittedName>
        <fullName evidence="9">Trichome birefringence-like 4</fullName>
    </submittedName>
</protein>
<comment type="caution">
    <text evidence="9">The sequence shown here is derived from an EMBL/GenBank/DDBJ whole genome shotgun (WGS) entry which is preliminary data.</text>
</comment>
<keyword evidence="6" id="KW-0472">Membrane</keyword>
<dbReference type="OrthoDB" id="10384969at2759"/>
<evidence type="ECO:0000256" key="5">
    <source>
        <dbReference type="ARBA" id="ARBA00022989"/>
    </source>
</evidence>
<keyword evidence="3" id="KW-0812">Transmembrane</keyword>
<evidence type="ECO:0000259" key="8">
    <source>
        <dbReference type="Pfam" id="PF14416"/>
    </source>
</evidence>
<dbReference type="Gramene" id="OE9A050711T1">
    <property type="protein sequence ID" value="OE9A050711C1"/>
    <property type="gene ID" value="OE9A050711"/>
</dbReference>
<dbReference type="AlphaFoldDB" id="A0A8S0VLR8"/>
<keyword evidence="10" id="KW-1185">Reference proteome</keyword>
<organism evidence="9 10">
    <name type="scientific">Olea europaea subsp. europaea</name>
    <dbReference type="NCBI Taxonomy" id="158383"/>
    <lineage>
        <taxon>Eukaryota</taxon>
        <taxon>Viridiplantae</taxon>
        <taxon>Streptophyta</taxon>
        <taxon>Embryophyta</taxon>
        <taxon>Tracheophyta</taxon>
        <taxon>Spermatophyta</taxon>
        <taxon>Magnoliopsida</taxon>
        <taxon>eudicotyledons</taxon>
        <taxon>Gunneridae</taxon>
        <taxon>Pentapetalae</taxon>
        <taxon>asterids</taxon>
        <taxon>lamiids</taxon>
        <taxon>Lamiales</taxon>
        <taxon>Oleaceae</taxon>
        <taxon>Oleeae</taxon>
        <taxon>Olea</taxon>
    </lineage>
</organism>
<dbReference type="InterPro" id="IPR029962">
    <property type="entry name" value="TBL"/>
</dbReference>